<dbReference type="PATRIC" id="fig|1641812.3.peg.4229"/>
<reference evidence="1 2" key="1">
    <citation type="journal article" date="2015" name="Genome Announc.">
        <title>Complete Genome Sequence of Microcystis aeruginosa NIES-2549, a Bloom-Forming Cyanobacterium from Lake Kasumigaura, Japan.</title>
        <authorList>
            <person name="Yamaguchi H."/>
            <person name="Suzuki S."/>
            <person name="Tanabe Y."/>
            <person name="Osana Y."/>
            <person name="Shimura Y."/>
            <person name="Ishida K."/>
            <person name="Kawachi M."/>
        </authorList>
    </citation>
    <scope>NUCLEOTIDE SEQUENCE [LARGE SCALE GENOMIC DNA]</scope>
    <source>
        <strain evidence="1 2">NIES-2549</strain>
    </source>
</reference>
<protein>
    <submittedName>
        <fullName evidence="1">Uncharacterized protein</fullName>
    </submittedName>
</protein>
<accession>A0A0F6RNI2</accession>
<name>A0A0F6RNI2_MICAE</name>
<dbReference type="Proteomes" id="UP000034103">
    <property type="component" value="Chromosome"/>
</dbReference>
<gene>
    <name evidence="1" type="ORF">MYAER_4091</name>
</gene>
<dbReference type="AlphaFoldDB" id="A0A0F6RNI2"/>
<evidence type="ECO:0000313" key="2">
    <source>
        <dbReference type="Proteomes" id="UP000034103"/>
    </source>
</evidence>
<sequence length="165" mass="18188">MIAVGSIIATKALEKTGEKVGEKVWQQTEKFLTSLKQVSPDTVTAIEKAPEQPLDYGQAILEVESVAKTSPELSQIITELVDIVESQPLPNLKDILNNIAKGLQSQSSGQKTYIKTIEKLLIFLKGTLILMNKISPCNVLGACNAPRRNRKKCHCRGELRSPFPF</sequence>
<proteinExistence type="predicted"/>
<evidence type="ECO:0000313" key="1">
    <source>
        <dbReference type="EMBL" id="AKE66415.1"/>
    </source>
</evidence>
<dbReference type="HOGENOM" id="CLU_136744_0_0_3"/>
<organism evidence="1 2">
    <name type="scientific">Microcystis aeruginosa NIES-2549</name>
    <dbReference type="NCBI Taxonomy" id="1641812"/>
    <lineage>
        <taxon>Bacteria</taxon>
        <taxon>Bacillati</taxon>
        <taxon>Cyanobacteriota</taxon>
        <taxon>Cyanophyceae</taxon>
        <taxon>Oscillatoriophycideae</taxon>
        <taxon>Chroococcales</taxon>
        <taxon>Microcystaceae</taxon>
        <taxon>Microcystis</taxon>
    </lineage>
</organism>
<dbReference type="EMBL" id="CP011304">
    <property type="protein sequence ID" value="AKE66415.1"/>
    <property type="molecule type" value="Genomic_DNA"/>
</dbReference>